<feature type="domain" description="Carbohydrate kinase PfkB" evidence="7">
    <location>
        <begin position="25"/>
        <end position="293"/>
    </location>
</feature>
<comment type="similarity">
    <text evidence="1">Belongs to the carbohydrate kinase pfkB family.</text>
</comment>
<sequence length="326" mass="34803">MTAQSEESENLRSTDIVTVTVNPAIDVYVRTQTLQPGELHRVDEQILVPGGKGVNVSRALEAMGRESRSLGFAGGSRGRWLASSLPEWARWIPIAGETRMNLKVMEDNGRLTELNGPSPHIDAESWALMSAQVLEALRPGAWLVIAGNLPDGCPVDGYRAWTEAAAQKGARVVLDSSGDALRVALEARPHVVKPNRQELAEWAKAPVLDVADAVRQARRMAQYAACVVVSLGAEGAIAVTQEGVWRARVPSVKVVSPVGAGDSLVAGMVHALSSELPVPEALAFASATATCKVALPPGTFPSLGQIAAMERQIEIETWRDVLWPSS</sequence>
<comment type="catalytic activity">
    <reaction evidence="6">
        <text>D-tagatofuranose 6-phosphate + ATP = D-tagatofuranose 1,6-bisphosphate + ADP + H(+)</text>
        <dbReference type="Rhea" id="RHEA:12420"/>
        <dbReference type="ChEBI" id="CHEBI:15378"/>
        <dbReference type="ChEBI" id="CHEBI:30616"/>
        <dbReference type="ChEBI" id="CHEBI:58694"/>
        <dbReference type="ChEBI" id="CHEBI:58695"/>
        <dbReference type="ChEBI" id="CHEBI:456216"/>
        <dbReference type="EC" id="2.7.1.144"/>
    </reaction>
</comment>
<dbReference type="Gene3D" id="3.40.1190.20">
    <property type="match status" value="1"/>
</dbReference>
<evidence type="ECO:0000313" key="9">
    <source>
        <dbReference type="Proteomes" id="UP000642910"/>
    </source>
</evidence>
<dbReference type="PROSITE" id="PS00583">
    <property type="entry name" value="PFKB_KINASES_1"/>
    <property type="match status" value="1"/>
</dbReference>
<keyword evidence="3 6" id="KW-0547">Nucleotide-binding</keyword>
<dbReference type="InterPro" id="IPR011611">
    <property type="entry name" value="PfkB_dom"/>
</dbReference>
<keyword evidence="2 6" id="KW-0808">Transferase</keyword>
<dbReference type="RefSeq" id="WP_067847794.1">
    <property type="nucleotide sequence ID" value="NZ_JADPKZ010000038.1"/>
</dbReference>
<comment type="caution">
    <text evidence="8">The sequence shown here is derived from an EMBL/GenBank/DDBJ whole genome shotgun (WGS) entry which is preliminary data.</text>
</comment>
<dbReference type="PROSITE" id="PS00584">
    <property type="entry name" value="PFKB_KINASES_2"/>
    <property type="match status" value="1"/>
</dbReference>
<evidence type="ECO:0000256" key="2">
    <source>
        <dbReference type="ARBA" id="ARBA00022679"/>
    </source>
</evidence>
<dbReference type="PANTHER" id="PTHR46566:SF2">
    <property type="entry name" value="ATP-DEPENDENT 6-PHOSPHOFRUCTOKINASE ISOZYME 2"/>
    <property type="match status" value="1"/>
</dbReference>
<dbReference type="InterPro" id="IPR017583">
    <property type="entry name" value="Tagatose/fructose_Pkinase"/>
</dbReference>
<evidence type="ECO:0000256" key="5">
    <source>
        <dbReference type="ARBA" id="ARBA00022840"/>
    </source>
</evidence>
<keyword evidence="5 6" id="KW-0067">ATP-binding</keyword>
<keyword evidence="9" id="KW-1185">Reference proteome</keyword>
<accession>A0ABS0F361</accession>
<dbReference type="CDD" id="cd01164">
    <property type="entry name" value="FruK_PfkB_like"/>
    <property type="match status" value="1"/>
</dbReference>
<organism evidence="8 9">
    <name type="scientific">Alicyclobacillus mali</name>
    <name type="common">ex Roth et al. 2021</name>
    <dbReference type="NCBI Taxonomy" id="1123961"/>
    <lineage>
        <taxon>Bacteria</taxon>
        <taxon>Bacillati</taxon>
        <taxon>Bacillota</taxon>
        <taxon>Bacilli</taxon>
        <taxon>Bacillales</taxon>
        <taxon>Alicyclobacillaceae</taxon>
        <taxon>Alicyclobacillus</taxon>
    </lineage>
</organism>
<evidence type="ECO:0000256" key="3">
    <source>
        <dbReference type="ARBA" id="ARBA00022741"/>
    </source>
</evidence>
<evidence type="ECO:0000313" key="8">
    <source>
        <dbReference type="EMBL" id="MBF8377734.1"/>
    </source>
</evidence>
<dbReference type="EC" id="2.7.1.144" evidence="6"/>
<evidence type="ECO:0000256" key="1">
    <source>
        <dbReference type="ARBA" id="ARBA00005380"/>
    </source>
</evidence>
<evidence type="ECO:0000256" key="6">
    <source>
        <dbReference type="PIRNR" id="PIRNR000535"/>
    </source>
</evidence>
<dbReference type="InterPro" id="IPR002173">
    <property type="entry name" value="Carboh/pur_kinase_PfkB_CS"/>
</dbReference>
<evidence type="ECO:0000259" key="7">
    <source>
        <dbReference type="Pfam" id="PF00294"/>
    </source>
</evidence>
<gene>
    <name evidence="8" type="ORF">IW967_07620</name>
</gene>
<reference evidence="8 9" key="1">
    <citation type="submission" date="2020-11" db="EMBL/GenBank/DDBJ databases">
        <title>Genomic insight of Alicyclobacillus mali FL 18 reveals a new arsenic-resistant strain, with potential in environmental biotechnology.</title>
        <authorList>
            <person name="Fiorentino G."/>
            <person name="Gallo G."/>
            <person name="Aulitto M."/>
        </authorList>
    </citation>
    <scope>NUCLEOTIDE SEQUENCE [LARGE SCALE GENOMIC DNA]</scope>
    <source>
        <strain evidence="8 9">FL 18</strain>
    </source>
</reference>
<proteinExistence type="inferred from homology"/>
<keyword evidence="4" id="KW-0418">Kinase</keyword>
<dbReference type="NCBIfam" id="TIGR03168">
    <property type="entry name" value="1-PFK"/>
    <property type="match status" value="1"/>
</dbReference>
<name>A0ABS0F361_9BACL</name>
<dbReference type="EMBL" id="JADPKZ010000038">
    <property type="protein sequence ID" value="MBF8377734.1"/>
    <property type="molecule type" value="Genomic_DNA"/>
</dbReference>
<comment type="pathway">
    <text evidence="6">Carbohydrate metabolism; D-tagatose 6-phosphate degradation; D-glyceraldehyde 3-phosphate and glycerone phosphate from D-tagatose 6-phosphate: step 1/2.</text>
</comment>
<evidence type="ECO:0000256" key="4">
    <source>
        <dbReference type="ARBA" id="ARBA00022777"/>
    </source>
</evidence>
<dbReference type="PIRSF" id="PIRSF000535">
    <property type="entry name" value="1PFK/6PFK/LacC"/>
    <property type="match status" value="1"/>
</dbReference>
<keyword evidence="6" id="KW-0423">Lactose metabolism</keyword>
<dbReference type="SUPFAM" id="SSF53613">
    <property type="entry name" value="Ribokinase-like"/>
    <property type="match status" value="1"/>
</dbReference>
<dbReference type="Proteomes" id="UP000642910">
    <property type="component" value="Unassembled WGS sequence"/>
</dbReference>
<dbReference type="InterPro" id="IPR029056">
    <property type="entry name" value="Ribokinase-like"/>
</dbReference>
<protein>
    <recommendedName>
        <fullName evidence="6">Tagatose-6-phosphate kinase</fullName>
        <ecNumber evidence="6">2.7.1.144</ecNumber>
    </recommendedName>
</protein>
<dbReference type="Pfam" id="PF00294">
    <property type="entry name" value="PfkB"/>
    <property type="match status" value="1"/>
</dbReference>
<comment type="similarity">
    <text evidence="6">Belongs to the carbohydrate kinase PfkB family. LacC subfamily.</text>
</comment>
<dbReference type="PANTHER" id="PTHR46566">
    <property type="entry name" value="1-PHOSPHOFRUCTOKINASE-RELATED"/>
    <property type="match status" value="1"/>
</dbReference>